<gene>
    <name evidence="1" type="ORF">OCL97_17870</name>
</gene>
<organism evidence="1 2">
    <name type="scientific">Phenylobacterium ferrooxidans</name>
    <dbReference type="NCBI Taxonomy" id="2982689"/>
    <lineage>
        <taxon>Bacteria</taxon>
        <taxon>Pseudomonadati</taxon>
        <taxon>Pseudomonadota</taxon>
        <taxon>Alphaproteobacteria</taxon>
        <taxon>Caulobacterales</taxon>
        <taxon>Caulobacteraceae</taxon>
        <taxon>Phenylobacterium</taxon>
    </lineage>
</organism>
<evidence type="ECO:0000313" key="2">
    <source>
        <dbReference type="Proteomes" id="UP001598130"/>
    </source>
</evidence>
<name>A0ABW6D045_9CAUL</name>
<proteinExistence type="predicted"/>
<reference evidence="1 2" key="1">
    <citation type="submission" date="2022-09" db="EMBL/GenBank/DDBJ databases">
        <title>New species of Phenylobacterium.</title>
        <authorList>
            <person name="Mieszkin S."/>
        </authorList>
    </citation>
    <scope>NUCLEOTIDE SEQUENCE [LARGE SCALE GENOMIC DNA]</scope>
    <source>
        <strain evidence="1 2">HK31-G</strain>
    </source>
</reference>
<dbReference type="Proteomes" id="UP001598130">
    <property type="component" value="Unassembled WGS sequence"/>
</dbReference>
<dbReference type="InterPro" id="IPR012341">
    <property type="entry name" value="6hp_glycosidase-like_sf"/>
</dbReference>
<evidence type="ECO:0000313" key="1">
    <source>
        <dbReference type="EMBL" id="MFD3265827.1"/>
    </source>
</evidence>
<dbReference type="RefSeq" id="WP_377371191.1">
    <property type="nucleotide sequence ID" value="NZ_JAOTJD010000040.1"/>
</dbReference>
<dbReference type="SUPFAM" id="SSF48208">
    <property type="entry name" value="Six-hairpin glycosidases"/>
    <property type="match status" value="1"/>
</dbReference>
<dbReference type="EMBL" id="JAOTJD010000040">
    <property type="protein sequence ID" value="MFD3265827.1"/>
    <property type="molecule type" value="Genomic_DNA"/>
</dbReference>
<sequence length="350" mass="38441">MSLAFDRVGGPLAPFTGALDVILAQQTRNGAIPWFDKGPWDPWNHAECLMALGAMGEFEAADRGFEYLAWSQETSGAWLGEYGNTLPMADRLHMARTPAAAFRDSNFAAYPAVALWHRYRLDNDLTFARRYWPMVKSAIDFVLTLQHPEGDISWSQEAFGTGADDAVLAGNASIFKSLDCGLKLADLLGEPQPAWRLAKDRLSCAIRNAPHRFDRLQDRSDFAMDWYYPALAGVLSPGASFARLEARAPRFAVLGRGCRCVASEPWVTVAESCELALALLGLGARAAACALLDAQLNHRDGDGAFWMGWQFAEQIVWPRERPTWTQAAAILAFDARLGASAASDVLISRQ</sequence>
<evidence type="ECO:0008006" key="3">
    <source>
        <dbReference type="Google" id="ProtNLM"/>
    </source>
</evidence>
<accession>A0ABW6D045</accession>
<protein>
    <recommendedName>
        <fullName evidence="3">Prenyltransferase</fullName>
    </recommendedName>
</protein>
<dbReference type="Gene3D" id="1.50.10.10">
    <property type="match status" value="1"/>
</dbReference>
<comment type="caution">
    <text evidence="1">The sequence shown here is derived from an EMBL/GenBank/DDBJ whole genome shotgun (WGS) entry which is preliminary data.</text>
</comment>
<dbReference type="InterPro" id="IPR008928">
    <property type="entry name" value="6-hairpin_glycosidase_sf"/>
</dbReference>
<keyword evidence="2" id="KW-1185">Reference proteome</keyword>